<protein>
    <submittedName>
        <fullName evidence="6">Retrovirus-related Pol polyprotein from transposon TNT 1-94</fullName>
    </submittedName>
</protein>
<feature type="region of interest" description="Disordered" evidence="3">
    <location>
        <begin position="107"/>
        <end position="136"/>
    </location>
</feature>
<feature type="compositionally biased region" description="Polar residues" evidence="3">
    <location>
        <begin position="1794"/>
        <end position="1806"/>
    </location>
</feature>
<feature type="compositionally biased region" description="Polar residues" evidence="3">
    <location>
        <begin position="840"/>
        <end position="850"/>
    </location>
</feature>
<dbReference type="CDD" id="cd09272">
    <property type="entry name" value="RNase_HI_RT_Ty1"/>
    <property type="match status" value="1"/>
</dbReference>
<feature type="region of interest" description="Disordered" evidence="3">
    <location>
        <begin position="1840"/>
        <end position="1918"/>
    </location>
</feature>
<evidence type="ECO:0000256" key="1">
    <source>
        <dbReference type="PROSITE-ProRule" id="PRU00047"/>
    </source>
</evidence>
<dbReference type="InterPro" id="IPR012337">
    <property type="entry name" value="RNaseH-like_sf"/>
</dbReference>
<dbReference type="EMBL" id="BKCJ010010104">
    <property type="protein sequence ID" value="GEU90078.1"/>
    <property type="molecule type" value="Genomic_DNA"/>
</dbReference>
<feature type="domain" description="CCHC-type" evidence="4">
    <location>
        <begin position="140"/>
        <end position="155"/>
    </location>
</feature>
<feature type="domain" description="Integrase catalytic" evidence="5">
    <location>
        <begin position="623"/>
        <end position="722"/>
    </location>
</feature>
<feature type="region of interest" description="Disordered" evidence="3">
    <location>
        <begin position="824"/>
        <end position="859"/>
    </location>
</feature>
<feature type="compositionally biased region" description="Acidic residues" evidence="3">
    <location>
        <begin position="1840"/>
        <end position="1879"/>
    </location>
</feature>
<name>A0A6L2NUT6_TANCI</name>
<dbReference type="InterPro" id="IPR036875">
    <property type="entry name" value="Znf_CCHC_sf"/>
</dbReference>
<dbReference type="InterPro" id="IPR036397">
    <property type="entry name" value="RNaseH_sf"/>
</dbReference>
<keyword evidence="1" id="KW-0862">Zinc</keyword>
<keyword evidence="2" id="KW-0175">Coiled coil</keyword>
<dbReference type="Pfam" id="PF00665">
    <property type="entry name" value="rve"/>
    <property type="match status" value="1"/>
</dbReference>
<evidence type="ECO:0000256" key="3">
    <source>
        <dbReference type="SAM" id="MobiDB-lite"/>
    </source>
</evidence>
<dbReference type="InterPro" id="IPR013103">
    <property type="entry name" value="RVT_2"/>
</dbReference>
<dbReference type="PANTHER" id="PTHR11439">
    <property type="entry name" value="GAG-POL-RELATED RETROTRANSPOSON"/>
    <property type="match status" value="1"/>
</dbReference>
<feature type="region of interest" description="Disordered" evidence="3">
    <location>
        <begin position="1785"/>
        <end position="1813"/>
    </location>
</feature>
<dbReference type="InterPro" id="IPR001584">
    <property type="entry name" value="Integrase_cat-core"/>
</dbReference>
<dbReference type="PANTHER" id="PTHR11439:SF509">
    <property type="entry name" value="RNA-DIRECTED DNA POLYMERASE"/>
    <property type="match status" value="1"/>
</dbReference>
<feature type="compositionally biased region" description="Basic and acidic residues" evidence="3">
    <location>
        <begin position="1880"/>
        <end position="1892"/>
    </location>
</feature>
<evidence type="ECO:0000259" key="5">
    <source>
        <dbReference type="PROSITE" id="PS50994"/>
    </source>
</evidence>
<feature type="coiled-coil region" evidence="2">
    <location>
        <begin position="236"/>
        <end position="292"/>
    </location>
</feature>
<feature type="region of interest" description="Disordered" evidence="3">
    <location>
        <begin position="2186"/>
        <end position="2213"/>
    </location>
</feature>
<feature type="region of interest" description="Disordered" evidence="3">
    <location>
        <begin position="316"/>
        <end position="336"/>
    </location>
</feature>
<gene>
    <name evidence="6" type="ORF">Tci_062056</name>
</gene>
<dbReference type="SUPFAM" id="SSF53098">
    <property type="entry name" value="Ribonuclease H-like"/>
    <property type="match status" value="1"/>
</dbReference>
<evidence type="ECO:0000313" key="6">
    <source>
        <dbReference type="EMBL" id="GEU90078.1"/>
    </source>
</evidence>
<dbReference type="Pfam" id="PF22936">
    <property type="entry name" value="Pol_BBD"/>
    <property type="match status" value="1"/>
</dbReference>
<dbReference type="GO" id="GO:0003676">
    <property type="term" value="F:nucleic acid binding"/>
    <property type="evidence" value="ECO:0007669"/>
    <property type="project" value="InterPro"/>
</dbReference>
<dbReference type="InterPro" id="IPR054722">
    <property type="entry name" value="PolX-like_BBD"/>
</dbReference>
<feature type="region of interest" description="Disordered" evidence="3">
    <location>
        <begin position="1432"/>
        <end position="1520"/>
    </location>
</feature>
<dbReference type="Gene3D" id="4.10.60.10">
    <property type="entry name" value="Zinc finger, CCHC-type"/>
    <property type="match status" value="1"/>
</dbReference>
<dbReference type="Gene3D" id="3.30.420.10">
    <property type="entry name" value="Ribonuclease H-like superfamily/Ribonuclease H"/>
    <property type="match status" value="1"/>
</dbReference>
<feature type="compositionally biased region" description="Basic and acidic residues" evidence="3">
    <location>
        <begin position="1474"/>
        <end position="1497"/>
    </location>
</feature>
<dbReference type="InterPro" id="IPR001878">
    <property type="entry name" value="Znf_CCHC"/>
</dbReference>
<dbReference type="Pfam" id="PF00098">
    <property type="entry name" value="zf-CCHC"/>
    <property type="match status" value="1"/>
</dbReference>
<sequence length="2545" mass="292340">MILESIKNGPLLWLTIKENRVTRPKKYFELSTTEAIQADCDVKVTNIILQGLLPEKGDDPIDAINHMMSFLTAVVTSRYPPTNNQLIISSNPRQQATINNGRVTVQPIQGRQKSLAAGTSRPYTSGPSGNNSGKKRNVVCYNCKGEGHMSKQCTKPKRKRDEAWFKDKYVITNNATYQANDLDAYDSDCDEINPAKIALMANLSHYGSDNLAESEIEITSDSNIIPYSQYDNKSVNETLTIELERYKDQVRILKEVNNLDKVSDSCAQSMEIDNLKQTLSEHLKEKESLKQTVTLFKNDFQKKESRNIDRELALEKHNSVNSKKPNHSTRPTQVEVPKELPKVSMMNSSLKKLKYHFDSFDVAVEQNRVESNRFQDKLKEVLNENERVLEQAISKDIVNIVVTANVNDAYEPVNECERCVTLDTELQKDFIKKECYDKLNNSFSQQSVPSFDQLFEINELKAQSQEKDMVVQIVLWYLDSGCSKHMTGDRSQLTNFVNKFLGAVKFSNDHVSKIMGYGDYKIGNVTISRVYFVEGLGHSLFSVGQFCDSDLEVAFHQHTCFIRNLEGVDLLTESRGSNLYTLSLGDMMASSLIYKVLFEVFLSLNLKRTISVLHLQWAKVKKKSHKPKSKDTNQEKLYLLHMDIYGPMRVESVNGKKYILVIVDDYSRFTWVKCLRSKDEAPDFIIKFVKMSQVRLKVPVRHIRTDNGTEFVNQTLREYYEQIYNRRTRRIVETIHVDFDELTAMASEQSSLGPALHEMTPATFSSGLVPKPTSSTPFVSLLRNDWDLLFQPLFDELLTPPQSVDPPAPAVIALITEVIAPVPAESTSSPSSTTGDQDAPSPSKSQTTPATQPPVIPNDVEEDTHDIEVSHRGNNSFFGMPILEVASDQSSLTDSTHVIVHPDHQISQHNSKWTKDHPLENIIDQLARPVSTRLQLHEQALFCYYDAFLTSIESKTYKDALTQSCWIKAMHEELNEFERLKVWELVPRLVKVMVITLKWIYKVKLDELGGILRNKARLVAHGYRQEEGIYFEESFAPVARLEAIRIFLAYAAHKNMVVYQMDIKTMFLNGNLQEEVYVSQPNGFVDPDNPNHVYKLKKSLYQLKQAPRAWYDMLSSFLISQDFSKGSARPTEKHLHAVKRIFRYLRGTVNRGLWYPKDSLIALTAFADADHAGCQDTRHSTSGSLQFLGDRLISWSSKRQKSAAISSMEAKYIALSKHIDIRYHFINEHVKNGVIELYFVNTEYQLADIFTKALGRERIEFLINKLGMRSVTPETLKQLTDKVDETVDMTIDQQVALDEALVPHASRLRIGKRNFHLRSDITSKESTLQLVYDVLRLTPFYKVFLVTPDVPEIYMQEFWETATVHHHSIRFKMNNKKHIVNLKYLGHSGEIKKITDVNINKLHQPWRSFAAVINKCLSIRLLTLAKGKQPAKSSKAIGADEGTGILPGIPNVPSDESDEEISWKSSDEDDDEVGDRNIDNDGDDFVHPKLSIHKEEAKDEESFDPIVQTPENSDDEGNDDASLGMNVGGLRTIDMTIDQQVALDEDLVPHASRLRIRKSNFHLRSDITSKESTLQLIYDVLRLTPFYKAFLVTSDVPEIYMQEIWATATVHHHSIRFKMNNKKRIVNLEYFREMLYICPRLPNQTFDELPFEEEILAFLRYLRHSEEIKKITDVNINKLHQPWRSLQLSSTIEYKDAKKSNEMYYPRFIKVIIHFFMTKDPSIPRRNKVNWHYVRDDQMFMTIKLVSRHYNTQKFGAILPIELTNKDIRNSTAYKEYYAVASRAAPPKTKASVRKTQSSSNTTITPPTDAGTRLSTLAKGNNLLILPKQKVYLCFLSDEDDEVDDRSDDQEDEDDQDDDDQKDDQDDNDNDQDTDNDGDDFVHPKLSIHEEEAKDEESFDPIVQTPEKSYDEGNDDASLGMNVGGEKGQDAEDDDEELYRDVNINLEGRDIQMTDVHTTQEFKDTHVTLTPVNPDGQQQSSSVSSQFVTSMLNPSPNAFIDSLFESTPWTLGANFFEFVQTNQFAGAISSILEIIERYMDQRMNKAVKAAVQIQSDRLRDKAQAENEKFLNKLDENIQKIIKEQVKEQVKVQVSKILPKIEKTVNEQLEDEVLTRSSNSSKTSYAVVADLSELELKKILIEKMESNKSIHRSDQQRNLYKALVDAYECDKIILDTYGDSVMFKRRHEDADKDEEPSVESDRGNPPTPDRAWNKTLPATHKSIQPWISDLAKQADSRFSFNELMDTPVDFSAFLMNRLKLDTLTLELLAGPTYELMKGLCKRKQYPHNLLKPLPLIPNFQGRRVIPFDHFINNDLEYLCGGASCHKYTTSVTKTKAADYGHIKWIEDLVPHTMWSQESVSYDKYAFWAISHWGRKRQQPYGFAVNRESARDVYSKRRVIAVTKLQIVEWYNYKHLDWIIVRRDDDKLYKFKDATSRGFAFKTLKICYCFCIVIQRRVEDLQLGVESYKKKLNLTNPDTYRFDLKHKEVYTAYSNLRGFIYQNKDKQNRLMRIDELHKFSDGTLNDVRTALDDRLKGIRMKYLPQAI</sequence>
<keyword evidence="1" id="KW-0863">Zinc-finger</keyword>
<comment type="caution">
    <text evidence="6">The sequence shown here is derived from an EMBL/GenBank/DDBJ whole genome shotgun (WGS) entry which is preliminary data.</text>
</comment>
<organism evidence="6">
    <name type="scientific">Tanacetum cinerariifolium</name>
    <name type="common">Dalmatian daisy</name>
    <name type="synonym">Chrysanthemum cinerariifolium</name>
    <dbReference type="NCBI Taxonomy" id="118510"/>
    <lineage>
        <taxon>Eukaryota</taxon>
        <taxon>Viridiplantae</taxon>
        <taxon>Streptophyta</taxon>
        <taxon>Embryophyta</taxon>
        <taxon>Tracheophyta</taxon>
        <taxon>Spermatophyta</taxon>
        <taxon>Magnoliopsida</taxon>
        <taxon>eudicotyledons</taxon>
        <taxon>Gunneridae</taxon>
        <taxon>Pentapetalae</taxon>
        <taxon>asterids</taxon>
        <taxon>campanulids</taxon>
        <taxon>Asterales</taxon>
        <taxon>Asteraceae</taxon>
        <taxon>Asteroideae</taxon>
        <taxon>Anthemideae</taxon>
        <taxon>Anthemidinae</taxon>
        <taxon>Tanacetum</taxon>
    </lineage>
</organism>
<dbReference type="SUPFAM" id="SSF57756">
    <property type="entry name" value="Retrovirus zinc finger-like domains"/>
    <property type="match status" value="1"/>
</dbReference>
<proteinExistence type="predicted"/>
<feature type="compositionally biased region" description="Polar residues" evidence="3">
    <location>
        <begin position="121"/>
        <end position="132"/>
    </location>
</feature>
<dbReference type="GO" id="GO:0008270">
    <property type="term" value="F:zinc ion binding"/>
    <property type="evidence" value="ECO:0007669"/>
    <property type="project" value="UniProtKB-KW"/>
</dbReference>
<feature type="compositionally biased region" description="Polar residues" evidence="3">
    <location>
        <begin position="319"/>
        <end position="332"/>
    </location>
</feature>
<evidence type="ECO:0000259" key="4">
    <source>
        <dbReference type="PROSITE" id="PS50158"/>
    </source>
</evidence>
<keyword evidence="1" id="KW-0479">Metal-binding</keyword>
<dbReference type="GO" id="GO:0015074">
    <property type="term" value="P:DNA integration"/>
    <property type="evidence" value="ECO:0007669"/>
    <property type="project" value="InterPro"/>
</dbReference>
<dbReference type="SMART" id="SM00343">
    <property type="entry name" value="ZnF_C2HC"/>
    <property type="match status" value="1"/>
</dbReference>
<reference evidence="6" key="1">
    <citation type="journal article" date="2019" name="Sci. Rep.">
        <title>Draft genome of Tanacetum cinerariifolium, the natural source of mosquito coil.</title>
        <authorList>
            <person name="Yamashiro T."/>
            <person name="Shiraishi A."/>
            <person name="Satake H."/>
            <person name="Nakayama K."/>
        </authorList>
    </citation>
    <scope>NUCLEOTIDE SEQUENCE</scope>
</reference>
<dbReference type="PROSITE" id="PS50994">
    <property type="entry name" value="INTEGRASE"/>
    <property type="match status" value="1"/>
</dbReference>
<accession>A0A6L2NUT6</accession>
<dbReference type="PROSITE" id="PS50158">
    <property type="entry name" value="ZF_CCHC"/>
    <property type="match status" value="1"/>
</dbReference>
<evidence type="ECO:0000256" key="2">
    <source>
        <dbReference type="SAM" id="Coils"/>
    </source>
</evidence>
<dbReference type="Pfam" id="PF07727">
    <property type="entry name" value="RVT_2"/>
    <property type="match status" value="1"/>
</dbReference>